<dbReference type="AlphaFoldDB" id="A0A7S2GP67"/>
<gene>
    <name evidence="2" type="ORF">AAND1436_LOCUS28572</name>
</gene>
<feature type="transmembrane region" description="Helical" evidence="1">
    <location>
        <begin position="35"/>
        <end position="56"/>
    </location>
</feature>
<protein>
    <submittedName>
        <fullName evidence="2">Uncharacterized protein</fullName>
    </submittedName>
</protein>
<proteinExistence type="predicted"/>
<keyword evidence="1" id="KW-0812">Transmembrane</keyword>
<evidence type="ECO:0000256" key="1">
    <source>
        <dbReference type="SAM" id="Phobius"/>
    </source>
</evidence>
<keyword evidence="1" id="KW-1133">Transmembrane helix</keyword>
<dbReference type="EMBL" id="HBGQ01059090">
    <property type="protein sequence ID" value="CAD9462955.1"/>
    <property type="molecule type" value="Transcribed_RNA"/>
</dbReference>
<feature type="transmembrane region" description="Helical" evidence="1">
    <location>
        <begin position="93"/>
        <end position="112"/>
    </location>
</feature>
<sequence length="222" mass="24373">MEVVLETMTTTPGPYNGTMVQSFEEWGIEENSTIIIMWSVLGVAAFIALLTGASYCTVHSPGMLLAFFLSSALTFMQTLVLSCLLPFPSQLVQAIGVLALLSTALALCQTLCTTSSTLCSPEEEKVNFAIVPCPEVGKEYDFEYVGCDVSGKYLSRNHFFACPEMRQGMKGFELSAECVRSFLQQHPDYTVLEYKKGYCTGRVDLSVPFPAQNDLHPLINSS</sequence>
<organism evidence="2">
    <name type="scientific">Alexandrium andersonii</name>
    <dbReference type="NCBI Taxonomy" id="327968"/>
    <lineage>
        <taxon>Eukaryota</taxon>
        <taxon>Sar</taxon>
        <taxon>Alveolata</taxon>
        <taxon>Dinophyceae</taxon>
        <taxon>Gonyaulacales</taxon>
        <taxon>Pyrocystaceae</taxon>
        <taxon>Alexandrium</taxon>
    </lineage>
</organism>
<evidence type="ECO:0000313" key="2">
    <source>
        <dbReference type="EMBL" id="CAD9462955.1"/>
    </source>
</evidence>
<name>A0A7S2GP67_9DINO</name>
<feature type="transmembrane region" description="Helical" evidence="1">
    <location>
        <begin position="63"/>
        <end position="87"/>
    </location>
</feature>
<keyword evidence="1" id="KW-0472">Membrane</keyword>
<accession>A0A7S2GP67</accession>
<reference evidence="2" key="1">
    <citation type="submission" date="2021-01" db="EMBL/GenBank/DDBJ databases">
        <authorList>
            <person name="Corre E."/>
            <person name="Pelletier E."/>
            <person name="Niang G."/>
            <person name="Scheremetjew M."/>
            <person name="Finn R."/>
            <person name="Kale V."/>
            <person name="Holt S."/>
            <person name="Cochrane G."/>
            <person name="Meng A."/>
            <person name="Brown T."/>
            <person name="Cohen L."/>
        </authorList>
    </citation>
    <scope>NUCLEOTIDE SEQUENCE</scope>
    <source>
        <strain evidence="2">CCMP2222</strain>
    </source>
</reference>